<comment type="caution">
    <text evidence="9">The sequence shown here is derived from an EMBL/GenBank/DDBJ whole genome shotgun (WGS) entry which is preliminary data.</text>
</comment>
<dbReference type="PANTHER" id="PTHR12964">
    <property type="entry name" value="NADH-UBIQUINONE OXIDOREDUCTASE B14 SUBUNIT"/>
    <property type="match status" value="1"/>
</dbReference>
<evidence type="ECO:0000256" key="6">
    <source>
        <dbReference type="ARBA" id="ARBA00022982"/>
    </source>
</evidence>
<dbReference type="PANTHER" id="PTHR12964:SF0">
    <property type="entry name" value="NADH DEHYDROGENASE [UBIQUINONE] 1 ALPHA SUBCOMPLEX SUBUNIT 6"/>
    <property type="match status" value="1"/>
</dbReference>
<dbReference type="CDD" id="cd20266">
    <property type="entry name" value="Complex1_LYR_NDUFA6_LYRM6"/>
    <property type="match status" value="1"/>
</dbReference>
<sequence>MAVLPTELAVRVRQSVNWSDAKLRVIHAYRDWMRAAPTIQTMYNVPKPVPAIRTRIREEFEKNRFINKINHVDVLVTKSNAEYQETMNFWKQTPHIMSYFKDENWRADSRLPSNFMSGFLEFILISHHA</sequence>
<keyword evidence="8" id="KW-0472">Membrane</keyword>
<evidence type="ECO:0000256" key="3">
    <source>
        <dbReference type="ARBA" id="ARBA00022448"/>
    </source>
</evidence>
<keyword evidence="10" id="KW-1185">Reference proteome</keyword>
<accession>A0ABR4MEE7</accession>
<dbReference type="Pfam" id="PF13233">
    <property type="entry name" value="Complex1_LYR_2"/>
    <property type="match status" value="1"/>
</dbReference>
<evidence type="ECO:0000256" key="4">
    <source>
        <dbReference type="ARBA" id="ARBA00022660"/>
    </source>
</evidence>
<dbReference type="RefSeq" id="XP_070857823.1">
    <property type="nucleotide sequence ID" value="XM_071004025.1"/>
</dbReference>
<dbReference type="InterPro" id="IPR045299">
    <property type="entry name" value="Complex1_LYR_NDUFA6_LYRM6"/>
</dbReference>
<gene>
    <name evidence="9" type="ORF">HOO65_060473</name>
</gene>
<keyword evidence="3" id="KW-0813">Transport</keyword>
<dbReference type="InterPro" id="IPR016488">
    <property type="entry name" value="NADH_Ub_cplx-1_asu_su-6"/>
</dbReference>
<keyword evidence="4" id="KW-0679">Respiratory chain</keyword>
<organism evidence="9 10">
    <name type="scientific">Ceratocystis lukuohia</name>
    <dbReference type="NCBI Taxonomy" id="2019550"/>
    <lineage>
        <taxon>Eukaryota</taxon>
        <taxon>Fungi</taxon>
        <taxon>Dikarya</taxon>
        <taxon>Ascomycota</taxon>
        <taxon>Pezizomycotina</taxon>
        <taxon>Sordariomycetes</taxon>
        <taxon>Hypocreomycetidae</taxon>
        <taxon>Microascales</taxon>
        <taxon>Ceratocystidaceae</taxon>
        <taxon>Ceratocystis</taxon>
    </lineage>
</organism>
<comment type="similarity">
    <text evidence="2">Belongs to the complex I LYR family.</text>
</comment>
<keyword evidence="5" id="KW-0999">Mitochondrion inner membrane</keyword>
<evidence type="ECO:0000313" key="10">
    <source>
        <dbReference type="Proteomes" id="UP001610728"/>
    </source>
</evidence>
<name>A0ABR4MEE7_9PEZI</name>
<dbReference type="EMBL" id="JABSNW010000006">
    <property type="protein sequence ID" value="KAL2886643.1"/>
    <property type="molecule type" value="Genomic_DNA"/>
</dbReference>
<dbReference type="PIRSF" id="PIRSF006643">
    <property type="entry name" value="NDUA6"/>
    <property type="match status" value="1"/>
</dbReference>
<keyword evidence="6" id="KW-0249">Electron transport</keyword>
<keyword evidence="7" id="KW-0496">Mitochondrion</keyword>
<proteinExistence type="inferred from homology"/>
<evidence type="ECO:0000256" key="1">
    <source>
        <dbReference type="ARBA" id="ARBA00004443"/>
    </source>
</evidence>
<evidence type="ECO:0000256" key="8">
    <source>
        <dbReference type="ARBA" id="ARBA00023136"/>
    </source>
</evidence>
<reference evidence="9 10" key="1">
    <citation type="submission" date="2020-05" db="EMBL/GenBank/DDBJ databases">
        <title>Ceratocystis lukuohia genome.</title>
        <authorList>
            <person name="Harrington T.C."/>
            <person name="Kim K."/>
            <person name="Mayers C.G."/>
        </authorList>
    </citation>
    <scope>NUCLEOTIDE SEQUENCE [LARGE SCALE GENOMIC DNA]</scope>
    <source>
        <strain evidence="9 10">C4212</strain>
    </source>
</reference>
<evidence type="ECO:0000256" key="5">
    <source>
        <dbReference type="ARBA" id="ARBA00022792"/>
    </source>
</evidence>
<dbReference type="Proteomes" id="UP001610728">
    <property type="component" value="Unassembled WGS sequence"/>
</dbReference>
<comment type="subcellular location">
    <subcellularLocation>
        <location evidence="1">Mitochondrion inner membrane</location>
        <topology evidence="1">Peripheral membrane protein</topology>
        <orientation evidence="1">Matrix side</orientation>
    </subcellularLocation>
</comment>
<evidence type="ECO:0000313" key="9">
    <source>
        <dbReference type="EMBL" id="KAL2886643.1"/>
    </source>
</evidence>
<dbReference type="GeneID" id="98119869"/>
<protein>
    <submittedName>
        <fullName evidence="9">NADH-ubiquinone oxidoreductase 14.8 kDa subunit</fullName>
    </submittedName>
</protein>
<evidence type="ECO:0000256" key="7">
    <source>
        <dbReference type="ARBA" id="ARBA00023128"/>
    </source>
</evidence>
<evidence type="ECO:0000256" key="2">
    <source>
        <dbReference type="ARBA" id="ARBA00009508"/>
    </source>
</evidence>